<feature type="transmembrane region" description="Helical" evidence="2">
    <location>
        <begin position="436"/>
        <end position="454"/>
    </location>
</feature>
<feature type="compositionally biased region" description="Basic and acidic residues" evidence="1">
    <location>
        <begin position="317"/>
        <end position="329"/>
    </location>
</feature>
<evidence type="ECO:0000313" key="4">
    <source>
        <dbReference type="Proteomes" id="UP001605036"/>
    </source>
</evidence>
<feature type="region of interest" description="Disordered" evidence="1">
    <location>
        <begin position="647"/>
        <end position="699"/>
    </location>
</feature>
<dbReference type="InterPro" id="IPR021369">
    <property type="entry name" value="DUF2985"/>
</dbReference>
<keyword evidence="2" id="KW-0812">Transmembrane</keyword>
<evidence type="ECO:0000256" key="2">
    <source>
        <dbReference type="SAM" id="Phobius"/>
    </source>
</evidence>
<accession>A0ABD1YZ84</accession>
<comment type="caution">
    <text evidence="3">The sequence shown here is derived from an EMBL/GenBank/DDBJ whole genome shotgun (WGS) entry which is preliminary data.</text>
</comment>
<sequence>MTAEEDENGVPNNVPKLKASSASRKGLFSSFREKGEDANSTPEDSRTSKSGGSFFPSPKSNSKSPVPVAPVAAVLSLNAGPLKNNLTKLLTPSRTFTRLRDEREEISRLTPTPRTSTCFKDGIKLPLIGEVRFDELLADCKKWLRNPKNLALLVWGLAVGVSGALLFMVMVGMLDHAVRQKSTRDTLFEVNNQILNALFTLMCVYLHPQRCFHLHMLIRWTPTDIIRLREVYCKNGTRKPHEWAHMLVVVSLLQLNCWAQYALCGLNWGYRRANRPALGVGICLALSLGGAAGAGIYNTLSPLGRDFDLDSDGSAEDVEKGDSLEEPRPTRNKQYAARTKIYRLLERRLSFADRQGGTSVENPEWRGGVFDCGQDKPIAILSTVCCPCVFGWNMDRLGFGNRYVHIITFALLCTAPFWIFDLAAVNIDNRVVRRSIAAAGIVLCAFGLLYGGFWRIRMRERYKLPANKCCCGHPNVADCAQWMFFPVCSLCQEVRTAEYYEVRDDKFYTREHRDAASPLPASPPDDFFPGSPENGSHSLTTPAATLPAVKEMPPTGTKIGTDVELVGLSTNPFLTPAEVIATHGRSPPRSTNPFLTPYNPMAPPAAVTASRESSNSGHRVASPRFSDAAVNGLENGLGEEADFVTIPNRPSVHSENNFSPSVSVDGLRSSSPLREHSVQAAVSSSPSFPEQASRSVPASPNRMFLHGYNYPDAIAPKVKSSDQNLDTLRFSTSPEATGVGRPLHMDDNNQVSPRFSMDDGDIIILPNNPFLEGRTVANGNSHFSSVENGV</sequence>
<feature type="transmembrane region" description="Helical" evidence="2">
    <location>
        <begin position="150"/>
        <end position="174"/>
    </location>
</feature>
<name>A0ABD1YZ84_9MARC</name>
<evidence type="ECO:0000313" key="3">
    <source>
        <dbReference type="EMBL" id="KAL2636000.1"/>
    </source>
</evidence>
<feature type="compositionally biased region" description="Low complexity" evidence="1">
    <location>
        <begin position="48"/>
        <end position="66"/>
    </location>
</feature>
<dbReference type="Pfam" id="PF11204">
    <property type="entry name" value="DUF2985"/>
    <property type="match status" value="1"/>
</dbReference>
<dbReference type="PANTHER" id="PTHR31045">
    <property type="entry name" value="PLAC8 FAMILY PROTEIN-RELATED"/>
    <property type="match status" value="1"/>
</dbReference>
<dbReference type="Proteomes" id="UP001605036">
    <property type="component" value="Unassembled WGS sequence"/>
</dbReference>
<feature type="compositionally biased region" description="Polar residues" evidence="1">
    <location>
        <begin position="651"/>
        <end position="672"/>
    </location>
</feature>
<dbReference type="AlphaFoldDB" id="A0ABD1YZ84"/>
<dbReference type="PANTHER" id="PTHR31045:SF30">
    <property type="entry name" value="PLAC8 FAMILY PROTEIN"/>
    <property type="match status" value="1"/>
</dbReference>
<dbReference type="InterPro" id="IPR006461">
    <property type="entry name" value="PLAC_motif_containing"/>
</dbReference>
<feature type="region of interest" description="Disordered" evidence="1">
    <location>
        <begin position="513"/>
        <end position="540"/>
    </location>
</feature>
<protein>
    <recommendedName>
        <fullName evidence="5">PLAC8 family protein</fullName>
    </recommendedName>
</protein>
<dbReference type="EMBL" id="JBHFFA010000003">
    <property type="protein sequence ID" value="KAL2636000.1"/>
    <property type="molecule type" value="Genomic_DNA"/>
</dbReference>
<gene>
    <name evidence="3" type="ORF">R1flu_007479</name>
</gene>
<feature type="compositionally biased region" description="Polar residues" evidence="1">
    <location>
        <begin position="680"/>
        <end position="698"/>
    </location>
</feature>
<keyword evidence="2" id="KW-1133">Transmembrane helix</keyword>
<keyword evidence="4" id="KW-1185">Reference proteome</keyword>
<feature type="region of interest" description="Disordered" evidence="1">
    <location>
        <begin position="1"/>
        <end position="66"/>
    </location>
</feature>
<reference evidence="3 4" key="1">
    <citation type="submission" date="2024-09" db="EMBL/GenBank/DDBJ databases">
        <title>Chromosome-scale assembly of Riccia fluitans.</title>
        <authorList>
            <person name="Paukszto L."/>
            <person name="Sawicki J."/>
            <person name="Karawczyk K."/>
            <person name="Piernik-Szablinska J."/>
            <person name="Szczecinska M."/>
            <person name="Mazdziarz M."/>
        </authorList>
    </citation>
    <scope>NUCLEOTIDE SEQUENCE [LARGE SCALE GENOMIC DNA]</scope>
    <source>
        <strain evidence="3">Rf_01</strain>
        <tissue evidence="3">Aerial parts of the thallus</tissue>
    </source>
</reference>
<proteinExistence type="predicted"/>
<feature type="region of interest" description="Disordered" evidence="1">
    <location>
        <begin position="312"/>
        <end position="332"/>
    </location>
</feature>
<feature type="transmembrane region" description="Helical" evidence="2">
    <location>
        <begin position="403"/>
        <end position="424"/>
    </location>
</feature>
<feature type="transmembrane region" description="Helical" evidence="2">
    <location>
        <begin position="276"/>
        <end position="297"/>
    </location>
</feature>
<dbReference type="NCBIfam" id="TIGR01571">
    <property type="entry name" value="A_thal_Cys_rich"/>
    <property type="match status" value="1"/>
</dbReference>
<evidence type="ECO:0008006" key="5">
    <source>
        <dbReference type="Google" id="ProtNLM"/>
    </source>
</evidence>
<organism evidence="3 4">
    <name type="scientific">Riccia fluitans</name>
    <dbReference type="NCBI Taxonomy" id="41844"/>
    <lineage>
        <taxon>Eukaryota</taxon>
        <taxon>Viridiplantae</taxon>
        <taxon>Streptophyta</taxon>
        <taxon>Embryophyta</taxon>
        <taxon>Marchantiophyta</taxon>
        <taxon>Marchantiopsida</taxon>
        <taxon>Marchantiidae</taxon>
        <taxon>Marchantiales</taxon>
        <taxon>Ricciaceae</taxon>
        <taxon>Riccia</taxon>
    </lineage>
</organism>
<evidence type="ECO:0000256" key="1">
    <source>
        <dbReference type="SAM" id="MobiDB-lite"/>
    </source>
</evidence>
<feature type="transmembrane region" description="Helical" evidence="2">
    <location>
        <begin position="247"/>
        <end position="270"/>
    </location>
</feature>
<feature type="compositionally biased region" description="Basic and acidic residues" evidence="1">
    <location>
        <begin position="31"/>
        <end position="47"/>
    </location>
</feature>
<feature type="compositionally biased region" description="Low complexity" evidence="1">
    <location>
        <begin position="516"/>
        <end position="529"/>
    </location>
</feature>
<keyword evidence="2" id="KW-0472">Membrane</keyword>
<dbReference type="Pfam" id="PF04749">
    <property type="entry name" value="PLAC8"/>
    <property type="match status" value="1"/>
</dbReference>